<keyword evidence="1" id="KW-0732">Signal</keyword>
<evidence type="ECO:0000313" key="2">
    <source>
        <dbReference type="EMBL" id="THX18243.1"/>
    </source>
</evidence>
<sequence>MRSVALAFACLATGIHALPRPAVSYAVVNVDGGSAPTSTAAAQTTVVSTVVESEAPTTVSQTVYKTVTESSLAPTTVMTATPQVSINSVVYEVTGGALSTDYVTVTLSGGAQTTSSASSTSMAWSSSEAPVSTLVVVQTQTVVPAAATSTKSESYYDNGMWHTSYVIKNYPTLAPSAAGHHWNGTSH</sequence>
<reference evidence="2" key="1">
    <citation type="submission" date="2018-10" db="EMBL/GenBank/DDBJ databases">
        <title>Fifty Aureobasidium pullulans genomes reveal a recombining polyextremotolerant generalist.</title>
        <authorList>
            <person name="Gostincar C."/>
            <person name="Turk M."/>
            <person name="Zajc J."/>
            <person name="Gunde-Cimerman N."/>
        </authorList>
    </citation>
    <scope>NUCLEOTIDE SEQUENCE [LARGE SCALE GENOMIC DNA]</scope>
    <source>
        <strain evidence="2">EXF-10085</strain>
    </source>
</reference>
<proteinExistence type="predicted"/>
<organism evidence="2">
    <name type="scientific">Aureobasidium pullulans</name>
    <name type="common">Black yeast</name>
    <name type="synonym">Pullularia pullulans</name>
    <dbReference type="NCBI Taxonomy" id="5580"/>
    <lineage>
        <taxon>Eukaryota</taxon>
        <taxon>Fungi</taxon>
        <taxon>Dikarya</taxon>
        <taxon>Ascomycota</taxon>
        <taxon>Pezizomycotina</taxon>
        <taxon>Dothideomycetes</taxon>
        <taxon>Dothideomycetidae</taxon>
        <taxon>Dothideales</taxon>
        <taxon>Saccotheciaceae</taxon>
        <taxon>Aureobasidium</taxon>
    </lineage>
</organism>
<comment type="caution">
    <text evidence="2">The sequence shown here is derived from an EMBL/GenBank/DDBJ whole genome shotgun (WGS) entry which is preliminary data.</text>
</comment>
<gene>
    <name evidence="2" type="ORF">D6D13_00310</name>
</gene>
<accession>A0A4S9DCR6</accession>
<feature type="chain" id="PRO_5020276017" evidence="1">
    <location>
        <begin position="18"/>
        <end position="187"/>
    </location>
</feature>
<dbReference type="AlphaFoldDB" id="A0A4S9DCR6"/>
<feature type="signal peptide" evidence="1">
    <location>
        <begin position="1"/>
        <end position="17"/>
    </location>
</feature>
<protein>
    <submittedName>
        <fullName evidence="2">Uncharacterized protein</fullName>
    </submittedName>
</protein>
<name>A0A4S9DCR6_AURPU</name>
<evidence type="ECO:0000256" key="1">
    <source>
        <dbReference type="SAM" id="SignalP"/>
    </source>
</evidence>
<dbReference type="EMBL" id="QZAS01000001">
    <property type="protein sequence ID" value="THX18243.1"/>
    <property type="molecule type" value="Genomic_DNA"/>
</dbReference>